<sequence>MKHPTKLKSGIVFLFAITISSLFAQESVHSAGGKAQGDNGSISYSVGQVVYTSASGPNGSAIQGVQYAYIISIPTGVDKPGIDLTFKAYPNPTDDFLTLTVPMSENAVYHYRLYNLNGKLLLQQNATSGENAISMQAFGTGQYLLKIFQHQQGKEIIIQSFKIIKK</sequence>
<comment type="caution">
    <text evidence="2">The sequence shown here is derived from an EMBL/GenBank/DDBJ whole genome shotgun (WGS) entry which is preliminary data.</text>
</comment>
<organism evidence="2">
    <name type="scientific">bioreactor metagenome</name>
    <dbReference type="NCBI Taxonomy" id="1076179"/>
    <lineage>
        <taxon>unclassified sequences</taxon>
        <taxon>metagenomes</taxon>
        <taxon>ecological metagenomes</taxon>
    </lineage>
</organism>
<evidence type="ECO:0000313" key="2">
    <source>
        <dbReference type="EMBL" id="MPL85363.1"/>
    </source>
</evidence>
<reference evidence="2" key="1">
    <citation type="submission" date="2019-08" db="EMBL/GenBank/DDBJ databases">
        <authorList>
            <person name="Kucharzyk K."/>
            <person name="Murdoch R.W."/>
            <person name="Higgins S."/>
            <person name="Loffler F."/>
        </authorList>
    </citation>
    <scope>NUCLEOTIDE SEQUENCE</scope>
</reference>
<evidence type="ECO:0000259" key="1">
    <source>
        <dbReference type="Pfam" id="PF18962"/>
    </source>
</evidence>
<dbReference type="NCBIfam" id="TIGR04183">
    <property type="entry name" value="Por_Secre_tail"/>
    <property type="match status" value="1"/>
</dbReference>
<dbReference type="Pfam" id="PF18962">
    <property type="entry name" value="Por_Secre_tail"/>
    <property type="match status" value="1"/>
</dbReference>
<dbReference type="AlphaFoldDB" id="A0A644V3B3"/>
<accession>A0A644V3B3</accession>
<feature type="domain" description="Secretion system C-terminal sorting" evidence="1">
    <location>
        <begin position="89"/>
        <end position="157"/>
    </location>
</feature>
<name>A0A644V3B3_9ZZZZ</name>
<proteinExistence type="predicted"/>
<dbReference type="InterPro" id="IPR026444">
    <property type="entry name" value="Secre_tail"/>
</dbReference>
<protein>
    <recommendedName>
        <fullName evidence="1">Secretion system C-terminal sorting domain-containing protein</fullName>
    </recommendedName>
</protein>
<dbReference type="EMBL" id="VSSQ01000204">
    <property type="protein sequence ID" value="MPL85363.1"/>
    <property type="molecule type" value="Genomic_DNA"/>
</dbReference>
<gene>
    <name evidence="2" type="ORF">SDC9_31331</name>
</gene>